<keyword evidence="2" id="KW-1185">Reference proteome</keyword>
<accession>A0ABU3HWF3</accession>
<dbReference type="RefSeq" id="WP_093544864.1">
    <property type="nucleotide sequence ID" value="NZ_JAVSGH010000008.1"/>
</dbReference>
<reference evidence="1" key="1">
    <citation type="submission" date="2024-05" db="EMBL/GenBank/DDBJ databases">
        <title>30 novel species of actinomycetes from the DSMZ collection.</title>
        <authorList>
            <person name="Nouioui I."/>
        </authorList>
    </citation>
    <scope>NUCLEOTIDE SEQUENCE</scope>
    <source>
        <strain evidence="1">DSM 41972</strain>
    </source>
</reference>
<evidence type="ECO:0000313" key="1">
    <source>
        <dbReference type="EMBL" id="MDT3725031.1"/>
    </source>
</evidence>
<organism evidence="1 2">
    <name type="scientific">Streptomyces althioticus subsp. attaecolombicae</name>
    <dbReference type="NCBI Taxonomy" id="3075534"/>
    <lineage>
        <taxon>Bacteria</taxon>
        <taxon>Bacillati</taxon>
        <taxon>Actinomycetota</taxon>
        <taxon>Actinomycetes</taxon>
        <taxon>Kitasatosporales</taxon>
        <taxon>Streptomycetaceae</taxon>
        <taxon>Streptomyces</taxon>
        <taxon>Streptomyces althioticus group</taxon>
    </lineage>
</organism>
<protein>
    <recommendedName>
        <fullName evidence="3">Transposase</fullName>
    </recommendedName>
</protein>
<dbReference type="EMBL" id="JAVSGH010000008">
    <property type="protein sequence ID" value="MDT3725031.1"/>
    <property type="molecule type" value="Genomic_DNA"/>
</dbReference>
<comment type="caution">
    <text evidence="1">The sequence shown here is derived from an EMBL/GenBank/DDBJ whole genome shotgun (WGS) entry which is preliminary data.</text>
</comment>
<dbReference type="PANTHER" id="PTHR34613:SF1">
    <property type="entry name" value="SLL6017 PROTEIN"/>
    <property type="match status" value="1"/>
</dbReference>
<evidence type="ECO:0008006" key="3">
    <source>
        <dbReference type="Google" id="ProtNLM"/>
    </source>
</evidence>
<gene>
    <name evidence="1" type="ORF">ROS62_09045</name>
</gene>
<evidence type="ECO:0000313" key="2">
    <source>
        <dbReference type="Proteomes" id="UP001181313"/>
    </source>
</evidence>
<dbReference type="Proteomes" id="UP001181313">
    <property type="component" value="Unassembled WGS sequence"/>
</dbReference>
<name>A0ABU3HWF3_9ACTN</name>
<proteinExistence type="predicted"/>
<sequence>MVSPPHEAMHRIFQHDPGLFSRVSRLLGVDIPAPVKATVLPTDLTEVNPVERRVDTLLRLETADQGPYLLAVEAQGKKHPDKPASWAYYTAYLWTKYRLPTALLVVCQDHATARWAQRPVSCGPPQLPTLTVQPLVAGPHNMPVITDPEEARADLVLASLAAITHAAEPDVDAILKALSTALRDAPEDVAKPLVEFTAQGLAKRPAKNLWRNLVAVDLSFYKSYLAEEVRAEVRAEVQAEVRAEVQAEVRAEVQAEVRAEVQAEVRAESRAEDILLILEQRGLDISEDVRSRVTHCTDPELLRHWLARAVTVPKAEQVFEDA</sequence>
<dbReference type="PANTHER" id="PTHR34613">
    <property type="entry name" value="SLL0800 PROTEIN"/>
    <property type="match status" value="1"/>
</dbReference>